<protein>
    <submittedName>
        <fullName evidence="1">Uncharacterized protein</fullName>
    </submittedName>
</protein>
<organism evidence="1 2">
    <name type="scientific">Trichonephila clavata</name>
    <name type="common">Joro spider</name>
    <name type="synonym">Nephila clavata</name>
    <dbReference type="NCBI Taxonomy" id="2740835"/>
    <lineage>
        <taxon>Eukaryota</taxon>
        <taxon>Metazoa</taxon>
        <taxon>Ecdysozoa</taxon>
        <taxon>Arthropoda</taxon>
        <taxon>Chelicerata</taxon>
        <taxon>Arachnida</taxon>
        <taxon>Araneae</taxon>
        <taxon>Araneomorphae</taxon>
        <taxon>Entelegynae</taxon>
        <taxon>Araneoidea</taxon>
        <taxon>Nephilidae</taxon>
        <taxon>Trichonephila</taxon>
    </lineage>
</organism>
<sequence length="85" mass="9941">MDSVTVSSVPWYSVRQWTNSWVAICTKNSFRSRDGLSRGEFLTKQVKYFRCYEKILGWGKEIHYIFGNGFSDRYLAKSILDLCSL</sequence>
<evidence type="ECO:0000313" key="1">
    <source>
        <dbReference type="EMBL" id="GFR06689.1"/>
    </source>
</evidence>
<dbReference type="AlphaFoldDB" id="A0A8X6GNH4"/>
<dbReference type="Proteomes" id="UP000887116">
    <property type="component" value="Unassembled WGS sequence"/>
</dbReference>
<name>A0A8X6GNH4_TRICU</name>
<reference evidence="1" key="1">
    <citation type="submission" date="2020-07" db="EMBL/GenBank/DDBJ databases">
        <title>Multicomponent nature underlies the extraordinary mechanical properties of spider dragline silk.</title>
        <authorList>
            <person name="Kono N."/>
            <person name="Nakamura H."/>
            <person name="Mori M."/>
            <person name="Yoshida Y."/>
            <person name="Ohtoshi R."/>
            <person name="Malay A.D."/>
            <person name="Moran D.A.P."/>
            <person name="Tomita M."/>
            <person name="Numata K."/>
            <person name="Arakawa K."/>
        </authorList>
    </citation>
    <scope>NUCLEOTIDE SEQUENCE</scope>
</reference>
<dbReference type="EMBL" id="BMAO01035896">
    <property type="protein sequence ID" value="GFR06689.1"/>
    <property type="molecule type" value="Genomic_DNA"/>
</dbReference>
<evidence type="ECO:0000313" key="2">
    <source>
        <dbReference type="Proteomes" id="UP000887116"/>
    </source>
</evidence>
<proteinExistence type="predicted"/>
<keyword evidence="2" id="KW-1185">Reference proteome</keyword>
<accession>A0A8X6GNH4</accession>
<comment type="caution">
    <text evidence="1">The sequence shown here is derived from an EMBL/GenBank/DDBJ whole genome shotgun (WGS) entry which is preliminary data.</text>
</comment>
<gene>
    <name evidence="1" type="ORF">TNCT_283671</name>
</gene>